<keyword evidence="1 4" id="KW-0963">Cytoplasm</keyword>
<dbReference type="InParanoid" id="A0A286UF15"/>
<organism evidence="6 7">
    <name type="scientific">Pyrrhoderma noxium</name>
    <dbReference type="NCBI Taxonomy" id="2282107"/>
    <lineage>
        <taxon>Eukaryota</taxon>
        <taxon>Fungi</taxon>
        <taxon>Dikarya</taxon>
        <taxon>Basidiomycota</taxon>
        <taxon>Agaricomycotina</taxon>
        <taxon>Agaricomycetes</taxon>
        <taxon>Hymenochaetales</taxon>
        <taxon>Hymenochaetaceae</taxon>
        <taxon>Pyrrhoderma</taxon>
    </lineage>
</organism>
<feature type="region of interest" description="Disordered" evidence="5">
    <location>
        <begin position="584"/>
        <end position="624"/>
    </location>
</feature>
<evidence type="ECO:0000256" key="5">
    <source>
        <dbReference type="SAM" id="MobiDB-lite"/>
    </source>
</evidence>
<name>A0A286UF15_9AGAM</name>
<dbReference type="GO" id="GO:0001732">
    <property type="term" value="P:formation of cytoplasmic translation initiation complex"/>
    <property type="evidence" value="ECO:0007669"/>
    <property type="project" value="UniProtKB-UniRule"/>
</dbReference>
<evidence type="ECO:0000256" key="3">
    <source>
        <dbReference type="ARBA" id="ARBA00022917"/>
    </source>
</evidence>
<dbReference type="Pfam" id="PF10255">
    <property type="entry name" value="Paf67"/>
    <property type="match status" value="1"/>
</dbReference>
<proteinExistence type="inferred from homology"/>
<evidence type="ECO:0000313" key="6">
    <source>
        <dbReference type="EMBL" id="PAV18109.1"/>
    </source>
</evidence>
<dbReference type="InterPro" id="IPR019382">
    <property type="entry name" value="eIF3l"/>
</dbReference>
<protein>
    <recommendedName>
        <fullName evidence="4">Eukaryotic translation initiation factor 3 subunit L</fullName>
        <shortName evidence="4">eIF3l</shortName>
    </recommendedName>
</protein>
<comment type="caution">
    <text evidence="6">The sequence shown here is derived from an EMBL/GenBank/DDBJ whole genome shotgun (WGS) entry which is preliminary data.</text>
</comment>
<evidence type="ECO:0000313" key="7">
    <source>
        <dbReference type="Proteomes" id="UP000217199"/>
    </source>
</evidence>
<keyword evidence="7" id="KW-1185">Reference proteome</keyword>
<accession>A0A286UF15</accession>
<dbReference type="HAMAP" id="MF_03011">
    <property type="entry name" value="eIF3l"/>
    <property type="match status" value="1"/>
</dbReference>
<evidence type="ECO:0000256" key="2">
    <source>
        <dbReference type="ARBA" id="ARBA00022540"/>
    </source>
</evidence>
<dbReference type="GO" id="GO:0003743">
    <property type="term" value="F:translation initiation factor activity"/>
    <property type="evidence" value="ECO:0007669"/>
    <property type="project" value="UniProtKB-UniRule"/>
</dbReference>
<dbReference type="STRING" id="2282107.A0A286UF15"/>
<keyword evidence="2 4" id="KW-0396">Initiation factor</keyword>
<evidence type="ECO:0000256" key="4">
    <source>
        <dbReference type="HAMAP-Rule" id="MF_03011"/>
    </source>
</evidence>
<dbReference type="OrthoDB" id="15082at2759"/>
<comment type="subcellular location">
    <subcellularLocation>
        <location evidence="4">Cytoplasm</location>
    </subcellularLocation>
</comment>
<evidence type="ECO:0000256" key="1">
    <source>
        <dbReference type="ARBA" id="ARBA00022490"/>
    </source>
</evidence>
<dbReference type="PANTHER" id="PTHR13242:SF0">
    <property type="entry name" value="EUKARYOTIC TRANSLATION INITIATION FACTOR 3 SUBUNIT L"/>
    <property type="match status" value="1"/>
</dbReference>
<comment type="similarity">
    <text evidence="4">Belongs to the eIF-3 subunit L family.</text>
</comment>
<sequence length="624" mass="70989">MADGSQQRLQMWATDAEIDEELQDVDLSHTIGNYVQNGVYDDESQSQIDSATLAAMQQQMAQQAAFAQIPDVVKRFIVHFHQAVVQNNLEQITVAYESGWNKLTEKYYAKTEWPEAEVIAPLVNDDPIFLILYRELYYRHVYSRLQPDIDDRFHSYENSCELFNYLLNSDGPVSHELPDQWLWDILDEFIYQFQSFSVWRSKVKNKSEEEVMLLADGSQVWSCYSVLNVLYSLIQKSKINEYIVATREGKSTEEINEIVGEYGQRPLYRMLGYFSIICLLRVHVLLGDFTLALKVMENVELSQKAPLTRVTACHVSTYYYVGFCYLALRRYPDAIRIFVSILNFISRMRRYHTRSYQYDQINKTADRMYALFALCNVLAPSRVDDTVLNAAKERYGEQIARMAHFGASSSSSDSSSSAAFSDALASFEELYIYACPKFIAANPPPYDDATLLATYLEEQPQEPAQRHLQLFLRDVKAQASAPVLRGFLKLYTSIDAQKLAGFLDADEEEMVQQMMSLKQCSRRIGRVAGVGESRGLLEGEVINTSDLDFAIDENMVHIVEATVGRRYAGWFIRNTEHTQRVLDGLKAGPLPNSKSPAKTNDATATPSNAPAKTTQKVTWGKVSV</sequence>
<dbReference type="PANTHER" id="PTHR13242">
    <property type="entry name" value="EUKARYOTIC TRANSLATION INITIATION FACTOR 3"/>
    <property type="match status" value="1"/>
</dbReference>
<reference evidence="6 7" key="1">
    <citation type="journal article" date="2017" name="Mol. Ecol.">
        <title>Comparative and population genomic landscape of Phellinus noxius: A hypervariable fungus causing root rot in trees.</title>
        <authorList>
            <person name="Chung C.L."/>
            <person name="Lee T.J."/>
            <person name="Akiba M."/>
            <person name="Lee H.H."/>
            <person name="Kuo T.H."/>
            <person name="Liu D."/>
            <person name="Ke H.M."/>
            <person name="Yokoi T."/>
            <person name="Roa M.B."/>
            <person name="Lu M.J."/>
            <person name="Chang Y.Y."/>
            <person name="Ann P.J."/>
            <person name="Tsai J.N."/>
            <person name="Chen C.Y."/>
            <person name="Tzean S.S."/>
            <person name="Ota Y."/>
            <person name="Hattori T."/>
            <person name="Sahashi N."/>
            <person name="Liou R.F."/>
            <person name="Kikuchi T."/>
            <person name="Tsai I.J."/>
        </authorList>
    </citation>
    <scope>NUCLEOTIDE SEQUENCE [LARGE SCALE GENOMIC DNA]</scope>
    <source>
        <strain evidence="6 7">FFPRI411160</strain>
    </source>
</reference>
<dbReference type="GO" id="GO:0016282">
    <property type="term" value="C:eukaryotic 43S preinitiation complex"/>
    <property type="evidence" value="ECO:0007669"/>
    <property type="project" value="UniProtKB-UniRule"/>
</dbReference>
<dbReference type="GO" id="GO:0033290">
    <property type="term" value="C:eukaryotic 48S preinitiation complex"/>
    <property type="evidence" value="ECO:0007669"/>
    <property type="project" value="UniProtKB-UniRule"/>
</dbReference>
<dbReference type="Proteomes" id="UP000217199">
    <property type="component" value="Unassembled WGS sequence"/>
</dbReference>
<dbReference type="AlphaFoldDB" id="A0A286UF15"/>
<feature type="compositionally biased region" description="Polar residues" evidence="5">
    <location>
        <begin position="592"/>
        <end position="617"/>
    </location>
</feature>
<comment type="function">
    <text evidence="4">Component of the eukaryotic translation initiation factor 3 (eIF-3) complex, which is involved in protein synthesis of a specialized repertoire of mRNAs and, together with other initiation factors, stimulates binding of mRNA and methionyl-tRNAi to the 40S ribosome. The eIF-3 complex specifically targets and initiates translation of a subset of mRNAs involved in cell proliferation.</text>
</comment>
<dbReference type="EMBL" id="NBII01000006">
    <property type="protein sequence ID" value="PAV18109.1"/>
    <property type="molecule type" value="Genomic_DNA"/>
</dbReference>
<comment type="subunit">
    <text evidence="4">Component of the eukaryotic translation initiation factor 3 (eIF-3) complex.</text>
</comment>
<keyword evidence="3 4" id="KW-0648">Protein biosynthesis</keyword>
<gene>
    <name evidence="6" type="ORF">PNOK_0659500</name>
</gene>
<dbReference type="GO" id="GO:0005852">
    <property type="term" value="C:eukaryotic translation initiation factor 3 complex"/>
    <property type="evidence" value="ECO:0007669"/>
    <property type="project" value="UniProtKB-UniRule"/>
</dbReference>